<evidence type="ECO:0008006" key="3">
    <source>
        <dbReference type="Google" id="ProtNLM"/>
    </source>
</evidence>
<evidence type="ECO:0000313" key="2">
    <source>
        <dbReference type="Proteomes" id="UP000016637"/>
    </source>
</evidence>
<proteinExistence type="predicted"/>
<reference evidence="1 2" key="1">
    <citation type="submission" date="2013-08" db="EMBL/GenBank/DDBJ databases">
        <authorList>
            <person name="Weinstock G."/>
            <person name="Sodergren E."/>
            <person name="Wylie T."/>
            <person name="Fulton L."/>
            <person name="Fulton R."/>
            <person name="Fronick C."/>
            <person name="O'Laughlin M."/>
            <person name="Godfrey J."/>
            <person name="Miner T."/>
            <person name="Herter B."/>
            <person name="Appelbaum E."/>
            <person name="Cordes M."/>
            <person name="Lek S."/>
            <person name="Wollam A."/>
            <person name="Pepin K.H."/>
            <person name="Palsikar V.B."/>
            <person name="Mitreva M."/>
            <person name="Wilson R.K."/>
        </authorList>
    </citation>
    <scope>NUCLEOTIDE SEQUENCE [LARGE SCALE GENOMIC DNA]</scope>
    <source>
        <strain evidence="1 2">ATCC 700627</strain>
    </source>
</reference>
<dbReference type="AlphaFoldDB" id="U2RVW2"/>
<name>U2RVW2_9BACL</name>
<comment type="caution">
    <text evidence="1">The sequence shown here is derived from an EMBL/GenBank/DDBJ whole genome shotgun (WGS) entry which is preliminary data.</text>
</comment>
<sequence>MEKFILTSKDIISKILIDDEIYKSLKNEFGNITSGNVILRKERLDHILERHPDLGDNKNFNTALFILNDEKNNINVVIKLSTSEKEYSIITAFRISDKRLKRVLGKTKILYNSQQIRYNDIKEE</sequence>
<dbReference type="EMBL" id="AWVP01000062">
    <property type="protein sequence ID" value="ERK57708.1"/>
    <property type="molecule type" value="Genomic_DNA"/>
</dbReference>
<dbReference type="HOGENOM" id="CLU_2000626_0_0_9"/>
<evidence type="ECO:0000313" key="1">
    <source>
        <dbReference type="EMBL" id="ERK57708.1"/>
    </source>
</evidence>
<dbReference type="RefSeq" id="WP_021753689.1">
    <property type="nucleotide sequence ID" value="NZ_KI271875.1"/>
</dbReference>
<keyword evidence="2" id="KW-1185">Reference proteome</keyword>
<accession>U2RVW2</accession>
<dbReference type="Proteomes" id="UP000016637">
    <property type="component" value="Unassembled WGS sequence"/>
</dbReference>
<organism evidence="1 2">
    <name type="scientific">Gemella bergeri ATCC 700627</name>
    <dbReference type="NCBI Taxonomy" id="1321820"/>
    <lineage>
        <taxon>Bacteria</taxon>
        <taxon>Bacillati</taxon>
        <taxon>Bacillota</taxon>
        <taxon>Bacilli</taxon>
        <taxon>Bacillales</taxon>
        <taxon>Gemellaceae</taxon>
        <taxon>Gemella</taxon>
    </lineage>
</organism>
<dbReference type="PATRIC" id="fig|1321820.3.peg.1005"/>
<protein>
    <recommendedName>
        <fullName evidence="3">Phage-Barnase-EndoU-ColicinE5/D-RelE like nuclease 3 domain-containing protein</fullName>
    </recommendedName>
</protein>
<gene>
    <name evidence="1" type="ORF">HMPREF1983_01033</name>
</gene>